<dbReference type="PROSITE" id="PS51257">
    <property type="entry name" value="PROKAR_LIPOPROTEIN"/>
    <property type="match status" value="1"/>
</dbReference>
<dbReference type="Proteomes" id="UP000078070">
    <property type="component" value="Chromosome"/>
</dbReference>
<evidence type="ECO:0000313" key="1">
    <source>
        <dbReference type="EMBL" id="ANG64944.1"/>
    </source>
</evidence>
<reference evidence="1 2" key="2">
    <citation type="journal article" date="2018" name="Int. J. Syst. Evol. Microbiol.">
        <title>Marinobacterium aestuarii sp. nov., a benzene-degrading marine bacterium isolated from estuary sediment.</title>
        <authorList>
            <person name="Bae S.S."/>
            <person name="Jung J."/>
            <person name="Chung D."/>
            <person name="Baek K."/>
        </authorList>
    </citation>
    <scope>NUCLEOTIDE SEQUENCE [LARGE SCALE GENOMIC DNA]</scope>
    <source>
        <strain evidence="1 2">ST58-10</strain>
    </source>
</reference>
<protein>
    <submittedName>
        <fullName evidence="1">Uncharacterized protein</fullName>
    </submittedName>
</protein>
<proteinExistence type="predicted"/>
<dbReference type="EMBL" id="CP015839">
    <property type="protein sequence ID" value="ANG64944.1"/>
    <property type="molecule type" value="Genomic_DNA"/>
</dbReference>
<dbReference type="OrthoDB" id="6087322at2"/>
<evidence type="ECO:0000313" key="2">
    <source>
        <dbReference type="Proteomes" id="UP000078070"/>
    </source>
</evidence>
<name>A0A1A9F3P5_9GAMM</name>
<gene>
    <name evidence="1" type="ORF">A8C75_22325</name>
</gene>
<organism evidence="1 2">
    <name type="scientific">Marinobacterium aestuarii</name>
    <dbReference type="NCBI Taxonomy" id="1821621"/>
    <lineage>
        <taxon>Bacteria</taxon>
        <taxon>Pseudomonadati</taxon>
        <taxon>Pseudomonadota</taxon>
        <taxon>Gammaproteobacteria</taxon>
        <taxon>Oceanospirillales</taxon>
        <taxon>Oceanospirillaceae</taxon>
        <taxon>Marinobacterium</taxon>
    </lineage>
</organism>
<dbReference type="RefSeq" id="WP_067386686.1">
    <property type="nucleotide sequence ID" value="NZ_CP015839.1"/>
</dbReference>
<reference evidence="2" key="1">
    <citation type="submission" date="2016-05" db="EMBL/GenBank/DDBJ databases">
        <authorList>
            <person name="Baek K."/>
            <person name="Yang S.-J."/>
        </authorList>
    </citation>
    <scope>NUCLEOTIDE SEQUENCE [LARGE SCALE GENOMIC DNA]</scope>
    <source>
        <strain evidence="2">ST58-10</strain>
    </source>
</reference>
<sequence length="203" mass="22019">MKPLHITQLIVTAALLTGCASPSYWYEPPAPDQLNQMTLSGNWQGLARNAYSHKVAYGALAGPVEIDCARYQDLISLKVTNGKLEGSLGRAPTFNFSTTLNASGEFSHQMPVRGDTWIYGGVGIFSNEPQLRISGKLDSARGVGAGRISVTPKDETLGCDGRFQVSRNSGSPPVASLGNPFKIQYWINRSEGSSRDQRSWPSR</sequence>
<keyword evidence="2" id="KW-1185">Reference proteome</keyword>
<accession>A0A1A9F3P5</accession>
<dbReference type="KEGG" id="mars:A8C75_22325"/>
<dbReference type="AlphaFoldDB" id="A0A1A9F3P5"/>